<dbReference type="Gene3D" id="3.90.1150.10">
    <property type="entry name" value="Aspartate Aminotransferase, domain 1"/>
    <property type="match status" value="1"/>
</dbReference>
<evidence type="ECO:0000256" key="1">
    <source>
        <dbReference type="ARBA" id="ARBA00001933"/>
    </source>
</evidence>
<dbReference type="GO" id="GO:0010121">
    <property type="term" value="P:L-arginine catabolic process to proline via ornithine"/>
    <property type="evidence" value="ECO:0007669"/>
    <property type="project" value="TreeGrafter"/>
</dbReference>
<evidence type="ECO:0000313" key="5">
    <source>
        <dbReference type="EMBL" id="KYM81565.1"/>
    </source>
</evidence>
<name>A0A195BBH3_9HYME</name>
<dbReference type="GO" id="GO:0042802">
    <property type="term" value="F:identical protein binding"/>
    <property type="evidence" value="ECO:0007669"/>
    <property type="project" value="TreeGrafter"/>
</dbReference>
<dbReference type="Pfam" id="PF00202">
    <property type="entry name" value="Aminotran_3"/>
    <property type="match status" value="1"/>
</dbReference>
<dbReference type="InterPro" id="IPR015421">
    <property type="entry name" value="PyrdxlP-dep_Trfase_major"/>
</dbReference>
<dbReference type="InterPro" id="IPR015424">
    <property type="entry name" value="PyrdxlP-dep_Trfase"/>
</dbReference>
<dbReference type="PANTHER" id="PTHR11986">
    <property type="entry name" value="AMINOTRANSFERASE CLASS III"/>
    <property type="match status" value="1"/>
</dbReference>
<comment type="similarity">
    <text evidence="2 4">Belongs to the class-III pyridoxal-phosphate-dependent aminotransferase family.</text>
</comment>
<reference evidence="5 6" key="1">
    <citation type="submission" date="2015-09" db="EMBL/GenBank/DDBJ databases">
        <title>Atta colombica WGS genome.</title>
        <authorList>
            <person name="Nygaard S."/>
            <person name="Hu H."/>
            <person name="Boomsma J."/>
            <person name="Zhang G."/>
        </authorList>
    </citation>
    <scope>NUCLEOTIDE SEQUENCE [LARGE SCALE GENOMIC DNA]</scope>
    <source>
        <strain evidence="5">Treedump-2</strain>
        <tissue evidence="5">Whole body</tissue>
    </source>
</reference>
<dbReference type="Gene3D" id="3.40.640.10">
    <property type="entry name" value="Type I PLP-dependent aspartate aminotransferase-like (Major domain)"/>
    <property type="match status" value="1"/>
</dbReference>
<comment type="cofactor">
    <cofactor evidence="1 4">
        <name>pyridoxal 5'-phosphate</name>
        <dbReference type="ChEBI" id="CHEBI:597326"/>
    </cofactor>
</comment>
<evidence type="ECO:0000256" key="2">
    <source>
        <dbReference type="ARBA" id="ARBA00008954"/>
    </source>
</evidence>
<dbReference type="Proteomes" id="UP000078540">
    <property type="component" value="Unassembled WGS sequence"/>
</dbReference>
<dbReference type="STRING" id="520822.A0A195BBH3"/>
<dbReference type="EMBL" id="KQ976532">
    <property type="protein sequence ID" value="KYM81565.1"/>
    <property type="molecule type" value="Genomic_DNA"/>
</dbReference>
<dbReference type="InterPro" id="IPR015422">
    <property type="entry name" value="PyrdxlP-dep_Trfase_small"/>
</dbReference>
<dbReference type="GO" id="GO:0019544">
    <property type="term" value="P:L-arginine catabolic process to L-glutamate"/>
    <property type="evidence" value="ECO:0007669"/>
    <property type="project" value="TreeGrafter"/>
</dbReference>
<proteinExistence type="inferred from homology"/>
<evidence type="ECO:0000256" key="3">
    <source>
        <dbReference type="ARBA" id="ARBA00022898"/>
    </source>
</evidence>
<accession>A0A195BBH3</accession>
<dbReference type="AlphaFoldDB" id="A0A195BBH3"/>
<keyword evidence="4 5" id="KW-0808">Transferase</keyword>
<sequence>MPVFDVKITVFEALKPLTTRSFTNSGLTITMIVNAISSSIDPAFMPGFEVRNVLWIADEVQTDLARTGKRIAMDYENVKPNIGFYPVSGILANDSLKSISYTYSDSTYSDNSLECKIAFEALFVLEEEKLAENAEKKSKKIITLVRGKGLLNIIVINEKIDAWDICVKLKENGLFAKLTRTHSFSITVNYHGGTNMRDIISKILTYT</sequence>
<dbReference type="SUPFAM" id="SSF53383">
    <property type="entry name" value="PLP-dependent transferases"/>
    <property type="match status" value="1"/>
</dbReference>
<comment type="pathway">
    <text evidence="4">Amino-acid biosynthesis; L-proline biosynthesis; L-glutamate 5-semialdehyde from L-ornithine: step 1/1.</text>
</comment>
<dbReference type="GO" id="GO:0005737">
    <property type="term" value="C:cytoplasm"/>
    <property type="evidence" value="ECO:0007669"/>
    <property type="project" value="TreeGrafter"/>
</dbReference>
<gene>
    <name evidence="5" type="ORF">ALC53_07952</name>
</gene>
<keyword evidence="6" id="KW-1185">Reference proteome</keyword>
<evidence type="ECO:0000313" key="6">
    <source>
        <dbReference type="Proteomes" id="UP000078540"/>
    </source>
</evidence>
<dbReference type="EC" id="2.6.1.13" evidence="4"/>
<dbReference type="InterPro" id="IPR050103">
    <property type="entry name" value="Class-III_PLP-dep_AT"/>
</dbReference>
<comment type="catalytic activity">
    <reaction evidence="4">
        <text>a 2-oxocarboxylate + L-ornithine = L-glutamate 5-semialdehyde + an L-alpha-amino acid</text>
        <dbReference type="Rhea" id="RHEA:13877"/>
        <dbReference type="ChEBI" id="CHEBI:35179"/>
        <dbReference type="ChEBI" id="CHEBI:46911"/>
        <dbReference type="ChEBI" id="CHEBI:58066"/>
        <dbReference type="ChEBI" id="CHEBI:59869"/>
        <dbReference type="EC" id="2.6.1.13"/>
    </reaction>
</comment>
<dbReference type="GO" id="GO:0030170">
    <property type="term" value="F:pyridoxal phosphate binding"/>
    <property type="evidence" value="ECO:0007669"/>
    <property type="project" value="InterPro"/>
</dbReference>
<organism evidence="5 6">
    <name type="scientific">Atta colombica</name>
    <dbReference type="NCBI Taxonomy" id="520822"/>
    <lineage>
        <taxon>Eukaryota</taxon>
        <taxon>Metazoa</taxon>
        <taxon>Ecdysozoa</taxon>
        <taxon>Arthropoda</taxon>
        <taxon>Hexapoda</taxon>
        <taxon>Insecta</taxon>
        <taxon>Pterygota</taxon>
        <taxon>Neoptera</taxon>
        <taxon>Endopterygota</taxon>
        <taxon>Hymenoptera</taxon>
        <taxon>Apocrita</taxon>
        <taxon>Aculeata</taxon>
        <taxon>Formicoidea</taxon>
        <taxon>Formicidae</taxon>
        <taxon>Myrmicinae</taxon>
        <taxon>Atta</taxon>
    </lineage>
</organism>
<dbReference type="GO" id="GO:0004587">
    <property type="term" value="F:ornithine aminotransferase activity"/>
    <property type="evidence" value="ECO:0007669"/>
    <property type="project" value="UniProtKB-EC"/>
</dbReference>
<evidence type="ECO:0000256" key="4">
    <source>
        <dbReference type="RuleBase" id="RU365036"/>
    </source>
</evidence>
<dbReference type="InterPro" id="IPR005814">
    <property type="entry name" value="Aminotrans_3"/>
</dbReference>
<keyword evidence="4 5" id="KW-0032">Aminotransferase</keyword>
<protein>
    <recommendedName>
        <fullName evidence="4">Ornithine aminotransferase</fullName>
        <ecNumber evidence="4">2.6.1.13</ecNumber>
    </recommendedName>
</protein>
<dbReference type="PANTHER" id="PTHR11986:SF18">
    <property type="entry name" value="ORNITHINE AMINOTRANSFERASE, MITOCHONDRIAL"/>
    <property type="match status" value="1"/>
</dbReference>
<keyword evidence="3 4" id="KW-0663">Pyridoxal phosphate</keyword>